<feature type="transmembrane region" description="Helical" evidence="1">
    <location>
        <begin position="169"/>
        <end position="190"/>
    </location>
</feature>
<evidence type="ECO:0000313" key="4">
    <source>
        <dbReference type="Proteomes" id="UP000486760"/>
    </source>
</evidence>
<proteinExistence type="predicted"/>
<feature type="transmembrane region" description="Helical" evidence="1">
    <location>
        <begin position="234"/>
        <end position="252"/>
    </location>
</feature>
<feature type="transmembrane region" description="Helical" evidence="1">
    <location>
        <begin position="140"/>
        <end position="162"/>
    </location>
</feature>
<dbReference type="PANTHER" id="PTHR23028">
    <property type="entry name" value="ACETYLTRANSFERASE"/>
    <property type="match status" value="1"/>
</dbReference>
<feature type="domain" description="Acyltransferase 3" evidence="2">
    <location>
        <begin position="20"/>
        <end position="349"/>
    </location>
</feature>
<keyword evidence="1" id="KW-0472">Membrane</keyword>
<feature type="transmembrane region" description="Helical" evidence="1">
    <location>
        <begin position="299"/>
        <end position="317"/>
    </location>
</feature>
<feature type="transmembrane region" description="Helical" evidence="1">
    <location>
        <begin position="329"/>
        <end position="351"/>
    </location>
</feature>
<reference evidence="3 4" key="1">
    <citation type="submission" date="2019-08" db="EMBL/GenBank/DDBJ databases">
        <title>Bioinformatics analysis of the strain L3 and L5.</title>
        <authorList>
            <person name="Li X."/>
        </authorList>
    </citation>
    <scope>NUCLEOTIDE SEQUENCE [LARGE SCALE GENOMIC DNA]</scope>
    <source>
        <strain evidence="3 4">L5</strain>
    </source>
</reference>
<dbReference type="InterPro" id="IPR002656">
    <property type="entry name" value="Acyl_transf_3_dom"/>
</dbReference>
<evidence type="ECO:0000256" key="1">
    <source>
        <dbReference type="SAM" id="Phobius"/>
    </source>
</evidence>
<dbReference type="Proteomes" id="UP000486760">
    <property type="component" value="Unassembled WGS sequence"/>
</dbReference>
<keyword evidence="3" id="KW-0012">Acyltransferase</keyword>
<dbReference type="Pfam" id="PF01757">
    <property type="entry name" value="Acyl_transf_3"/>
    <property type="match status" value="1"/>
</dbReference>
<feature type="transmembrane region" description="Helical" evidence="1">
    <location>
        <begin position="54"/>
        <end position="74"/>
    </location>
</feature>
<feature type="transmembrane region" description="Helical" evidence="1">
    <location>
        <begin position="264"/>
        <end position="287"/>
    </location>
</feature>
<evidence type="ECO:0000259" key="2">
    <source>
        <dbReference type="Pfam" id="PF01757"/>
    </source>
</evidence>
<dbReference type="AlphaFoldDB" id="A0A7V7KI53"/>
<sequence length="376" mass="42698">MIRTSPTNRPGKQVMPRICSIDYLRGIMALAVMVYHFLSWSLGVPDSGTLVGRLGVYAVSTFYIISGISLYLVYQNTRWSFREIGSYVLKRYFRIAPAFWVATLLMITFYVFKNSSFVPDWPKYASNFSLTFGFYNPRDYIPGGGWSIGNEMVFYAFFPLLIVATRNAWLFLTALALTFLIYIWFAFFMLSPRETLAEQWSLYINPMNQAFLFALGVALGWLRDTMGSPSKVTAFSCLILSTLLFCFYPAEGNQIGIVTSDKRILFTFFCGALCFSVLHLNLNNTFFSPVLKFFGDISYSLYLLHSVAATYVLQLLLPIMGEFSPFEKAAVLFIFVSPMSICISYLLYRYIEKPAIRAGKKITSYRKAGNAIGETA</sequence>
<feature type="transmembrane region" description="Helical" evidence="1">
    <location>
        <begin position="21"/>
        <end position="42"/>
    </location>
</feature>
<accession>A0A7V7KI53</accession>
<dbReference type="GO" id="GO:0016747">
    <property type="term" value="F:acyltransferase activity, transferring groups other than amino-acyl groups"/>
    <property type="evidence" value="ECO:0007669"/>
    <property type="project" value="InterPro"/>
</dbReference>
<protein>
    <submittedName>
        <fullName evidence="3">Acyltransferase</fullName>
    </submittedName>
</protein>
<name>A0A7V7KI53_9GAMM</name>
<dbReference type="EMBL" id="VTPY01000001">
    <property type="protein sequence ID" value="KAA0014435.1"/>
    <property type="molecule type" value="Genomic_DNA"/>
</dbReference>
<keyword evidence="1" id="KW-0812">Transmembrane</keyword>
<comment type="caution">
    <text evidence="3">The sequence shown here is derived from an EMBL/GenBank/DDBJ whole genome shotgun (WGS) entry which is preliminary data.</text>
</comment>
<evidence type="ECO:0000313" key="3">
    <source>
        <dbReference type="EMBL" id="KAA0014435.1"/>
    </source>
</evidence>
<keyword evidence="3" id="KW-0808">Transferase</keyword>
<feature type="transmembrane region" description="Helical" evidence="1">
    <location>
        <begin position="95"/>
        <end position="112"/>
    </location>
</feature>
<feature type="transmembrane region" description="Helical" evidence="1">
    <location>
        <begin position="202"/>
        <end position="222"/>
    </location>
</feature>
<gene>
    <name evidence="3" type="ORF">F0A17_01940</name>
</gene>
<dbReference type="InterPro" id="IPR050879">
    <property type="entry name" value="Acyltransferase_3"/>
</dbReference>
<keyword evidence="1" id="KW-1133">Transmembrane helix</keyword>
<organism evidence="3 4">
    <name type="scientific">Billgrantia pellis</name>
    <dbReference type="NCBI Taxonomy" id="2606936"/>
    <lineage>
        <taxon>Bacteria</taxon>
        <taxon>Pseudomonadati</taxon>
        <taxon>Pseudomonadota</taxon>
        <taxon>Gammaproteobacteria</taxon>
        <taxon>Oceanospirillales</taxon>
        <taxon>Halomonadaceae</taxon>
        <taxon>Billgrantia</taxon>
    </lineage>
</organism>
<keyword evidence="4" id="KW-1185">Reference proteome</keyword>